<evidence type="ECO:0000256" key="12">
    <source>
        <dbReference type="ARBA" id="ARBA00023268"/>
    </source>
</evidence>
<dbReference type="EMBL" id="LJGU01000114">
    <property type="protein sequence ID" value="OEV04374.1"/>
    <property type="molecule type" value="Genomic_DNA"/>
</dbReference>
<dbReference type="STRING" id="1075402.AN216_08615"/>
<dbReference type="Gene3D" id="3.20.190.10">
    <property type="entry name" value="MutM-like, N-terminal"/>
    <property type="match status" value="1"/>
</dbReference>
<evidence type="ECO:0000256" key="6">
    <source>
        <dbReference type="ARBA" id="ARBA00022771"/>
    </source>
</evidence>
<dbReference type="InterPro" id="IPR000214">
    <property type="entry name" value="Znf_DNA_glyclase/AP_lyase"/>
</dbReference>
<evidence type="ECO:0000256" key="14">
    <source>
        <dbReference type="ARBA" id="ARBA00044632"/>
    </source>
</evidence>
<evidence type="ECO:0000256" key="4">
    <source>
        <dbReference type="ARBA" id="ARBA00022723"/>
    </source>
</evidence>
<accession>A0A1E7KKG1</accession>
<dbReference type="SUPFAM" id="SSF81624">
    <property type="entry name" value="N-terminal domain of MutM-like DNA repair proteins"/>
    <property type="match status" value="1"/>
</dbReference>
<evidence type="ECO:0000256" key="13">
    <source>
        <dbReference type="ARBA" id="ARBA00023295"/>
    </source>
</evidence>
<evidence type="ECO:0000256" key="9">
    <source>
        <dbReference type="ARBA" id="ARBA00023125"/>
    </source>
</evidence>
<evidence type="ECO:0000259" key="16">
    <source>
        <dbReference type="PROSITE" id="PS51066"/>
    </source>
</evidence>
<reference evidence="18 19" key="1">
    <citation type="journal article" date="2016" name="Front. Microbiol.">
        <title>Comparative Genomics Analysis of Streptomyces Species Reveals Their Adaptation to the Marine Environment and Their Diversity at the Genomic Level.</title>
        <authorList>
            <person name="Tian X."/>
            <person name="Zhang Z."/>
            <person name="Yang T."/>
            <person name="Chen M."/>
            <person name="Li J."/>
            <person name="Chen F."/>
            <person name="Yang J."/>
            <person name="Li W."/>
            <person name="Zhang B."/>
            <person name="Zhang Z."/>
            <person name="Wu J."/>
            <person name="Zhang C."/>
            <person name="Long L."/>
            <person name="Xiao J."/>
        </authorList>
    </citation>
    <scope>NUCLEOTIDE SEQUENCE [LARGE SCALE GENOMIC DNA]</scope>
    <source>
        <strain evidence="18 19">SCSIO 02100</strain>
    </source>
</reference>
<keyword evidence="13" id="KW-0326">Glycosidase</keyword>
<comment type="catalytic activity">
    <reaction evidence="1">
        <text>Hydrolysis of DNA containing ring-opened 7-methylguanine residues, releasing 2,6-diamino-4-hydroxy-5-(N-methyl)formamidopyrimidine.</text>
        <dbReference type="EC" id="3.2.2.23"/>
    </reaction>
</comment>
<keyword evidence="19" id="KW-1185">Reference proteome</keyword>
<keyword evidence="9" id="KW-0238">DNA-binding</keyword>
<dbReference type="Pfam" id="PF06831">
    <property type="entry name" value="H2TH"/>
    <property type="match status" value="1"/>
</dbReference>
<sequence length="261" mass="29163">MPELPDVEEFRRVLDSCGRRRSIRRVDVRDGGVLHDMSPRRFSRALEGRRFTEPVRHGKLLLARTGGPTVLLHFGMTGQLVCDTDEDPEHPHDRVVFVLGGGRRLRYRDQRKLRGLWLLGEKEETEWLRSQGPDAASAGRAEVRAALRGSRAGVKSALMDQTVLAGLGNLLADEVLWRSRLDPRRSVALLSDEDHRRLYAALHGTLGPAIRAGRVPPRGNWITGHRDDPAGECPRCGHRLEHARVAGRGTVWCPLCQPALS</sequence>
<dbReference type="InterPro" id="IPR012319">
    <property type="entry name" value="FPG_cat"/>
</dbReference>
<evidence type="ECO:0000256" key="3">
    <source>
        <dbReference type="ARBA" id="ARBA00009409"/>
    </source>
</evidence>
<dbReference type="Gene3D" id="1.10.8.50">
    <property type="match status" value="1"/>
</dbReference>
<keyword evidence="4" id="KW-0479">Metal-binding</keyword>
<evidence type="ECO:0000256" key="11">
    <source>
        <dbReference type="ARBA" id="ARBA00023239"/>
    </source>
</evidence>
<dbReference type="InterPro" id="IPR010663">
    <property type="entry name" value="Znf_FPG/IleRS"/>
</dbReference>
<comment type="cofactor">
    <cofactor evidence="2">
        <name>Zn(2+)</name>
        <dbReference type="ChEBI" id="CHEBI:29105"/>
    </cofactor>
</comment>
<gene>
    <name evidence="18" type="ORF">AN216_08615</name>
</gene>
<comment type="caution">
    <text evidence="18">The sequence shown here is derived from an EMBL/GenBank/DDBJ whole genome shotgun (WGS) entry which is preliminary data.</text>
</comment>
<evidence type="ECO:0000313" key="18">
    <source>
        <dbReference type="EMBL" id="OEV04374.1"/>
    </source>
</evidence>
<dbReference type="InterPro" id="IPR015887">
    <property type="entry name" value="DNA_glyclase_Znf_dom_DNA_BS"/>
</dbReference>
<dbReference type="InterPro" id="IPR035937">
    <property type="entry name" value="FPG_N"/>
</dbReference>
<feature type="domain" description="Formamidopyrimidine-DNA glycosylase catalytic" evidence="17">
    <location>
        <begin position="2"/>
        <end position="114"/>
    </location>
</feature>
<evidence type="ECO:0000256" key="8">
    <source>
        <dbReference type="ARBA" id="ARBA00022833"/>
    </source>
</evidence>
<keyword evidence="7" id="KW-0378">Hydrolase</keyword>
<protein>
    <submittedName>
        <fullName evidence="18">Formamidopyrimidine-DNA glycosylase</fullName>
    </submittedName>
</protein>
<dbReference type="GO" id="GO:0008270">
    <property type="term" value="F:zinc ion binding"/>
    <property type="evidence" value="ECO:0007669"/>
    <property type="project" value="UniProtKB-KW"/>
</dbReference>
<keyword evidence="5" id="KW-0227">DNA damage</keyword>
<dbReference type="PANTHER" id="PTHR22993:SF9">
    <property type="entry name" value="FORMAMIDOPYRIMIDINE-DNA GLYCOSYLASE"/>
    <property type="match status" value="1"/>
</dbReference>
<dbReference type="Proteomes" id="UP000176101">
    <property type="component" value="Unassembled WGS sequence"/>
</dbReference>
<feature type="domain" description="FPG-type" evidence="16">
    <location>
        <begin position="221"/>
        <end position="258"/>
    </location>
</feature>
<comment type="catalytic activity">
    <reaction evidence="14">
        <text>2'-deoxyribonucleotide-(2'-deoxyribose 5'-phosphate)-2'-deoxyribonucleotide-DNA = a 3'-end 2'-deoxyribonucleotide-(2,3-dehydro-2,3-deoxyribose 5'-phosphate)-DNA + a 5'-end 5'-phospho-2'-deoxyribonucleoside-DNA + H(+)</text>
        <dbReference type="Rhea" id="RHEA:66592"/>
        <dbReference type="Rhea" id="RHEA-COMP:13180"/>
        <dbReference type="Rhea" id="RHEA-COMP:16897"/>
        <dbReference type="Rhea" id="RHEA-COMP:17067"/>
        <dbReference type="ChEBI" id="CHEBI:15378"/>
        <dbReference type="ChEBI" id="CHEBI:136412"/>
        <dbReference type="ChEBI" id="CHEBI:157695"/>
        <dbReference type="ChEBI" id="CHEBI:167181"/>
        <dbReference type="EC" id="4.2.99.18"/>
    </reaction>
</comment>
<dbReference type="PANTHER" id="PTHR22993">
    <property type="entry name" value="FORMAMIDOPYRIMIDINE-DNA GLYCOSYLASE"/>
    <property type="match status" value="1"/>
</dbReference>
<evidence type="ECO:0000313" key="19">
    <source>
        <dbReference type="Proteomes" id="UP000176101"/>
    </source>
</evidence>
<keyword evidence="10" id="KW-0234">DNA repair</keyword>
<dbReference type="OrthoDB" id="9800855at2"/>
<evidence type="ECO:0000256" key="7">
    <source>
        <dbReference type="ARBA" id="ARBA00022801"/>
    </source>
</evidence>
<dbReference type="GO" id="GO:0140078">
    <property type="term" value="F:class I DNA-(apurinic or apyrimidinic site) endonuclease activity"/>
    <property type="evidence" value="ECO:0007669"/>
    <property type="project" value="UniProtKB-EC"/>
</dbReference>
<dbReference type="CDD" id="cd08773">
    <property type="entry name" value="FpgNei_N"/>
    <property type="match status" value="1"/>
</dbReference>
<evidence type="ECO:0000259" key="17">
    <source>
        <dbReference type="PROSITE" id="PS51068"/>
    </source>
</evidence>
<dbReference type="GO" id="GO:0034039">
    <property type="term" value="F:8-oxo-7,8-dihydroguanine DNA N-glycosylase activity"/>
    <property type="evidence" value="ECO:0007669"/>
    <property type="project" value="TreeGrafter"/>
</dbReference>
<dbReference type="SUPFAM" id="SSF46946">
    <property type="entry name" value="S13-like H2TH domain"/>
    <property type="match status" value="1"/>
</dbReference>
<name>A0A1E7KKG1_9ACTN</name>
<organism evidence="18 19">
    <name type="scientific">Streptomyces oceani</name>
    <dbReference type="NCBI Taxonomy" id="1075402"/>
    <lineage>
        <taxon>Bacteria</taxon>
        <taxon>Bacillati</taxon>
        <taxon>Actinomycetota</taxon>
        <taxon>Actinomycetes</taxon>
        <taxon>Kitasatosporales</taxon>
        <taxon>Streptomycetaceae</taxon>
        <taxon>Streptomyces</taxon>
    </lineage>
</organism>
<keyword evidence="6 15" id="KW-0863">Zinc-finger</keyword>
<evidence type="ECO:0000256" key="5">
    <source>
        <dbReference type="ARBA" id="ARBA00022763"/>
    </source>
</evidence>
<dbReference type="PROSITE" id="PS01242">
    <property type="entry name" value="ZF_FPG_1"/>
    <property type="match status" value="1"/>
</dbReference>
<dbReference type="PROSITE" id="PS51068">
    <property type="entry name" value="FPG_CAT"/>
    <property type="match status" value="1"/>
</dbReference>
<dbReference type="SMART" id="SM01232">
    <property type="entry name" value="H2TH"/>
    <property type="match status" value="1"/>
</dbReference>
<evidence type="ECO:0000256" key="2">
    <source>
        <dbReference type="ARBA" id="ARBA00001947"/>
    </source>
</evidence>
<dbReference type="Pfam" id="PF06827">
    <property type="entry name" value="zf-FPG_IleRS"/>
    <property type="match status" value="1"/>
</dbReference>
<dbReference type="InterPro" id="IPR010979">
    <property type="entry name" value="Ribosomal_uS13-like_H2TH"/>
</dbReference>
<dbReference type="GO" id="GO:0006284">
    <property type="term" value="P:base-excision repair"/>
    <property type="evidence" value="ECO:0007669"/>
    <property type="project" value="InterPro"/>
</dbReference>
<evidence type="ECO:0000256" key="10">
    <source>
        <dbReference type="ARBA" id="ARBA00023204"/>
    </source>
</evidence>
<dbReference type="InterPro" id="IPR015886">
    <property type="entry name" value="H2TH_FPG"/>
</dbReference>
<proteinExistence type="inferred from homology"/>
<keyword evidence="8" id="KW-0862">Zinc</keyword>
<dbReference type="AlphaFoldDB" id="A0A1E7KKG1"/>
<dbReference type="Pfam" id="PF01149">
    <property type="entry name" value="Fapy_DNA_glyco"/>
    <property type="match status" value="1"/>
</dbReference>
<comment type="similarity">
    <text evidence="3">Belongs to the FPG family.</text>
</comment>
<dbReference type="GO" id="GO:0003684">
    <property type="term" value="F:damaged DNA binding"/>
    <property type="evidence" value="ECO:0007669"/>
    <property type="project" value="InterPro"/>
</dbReference>
<keyword evidence="12" id="KW-0511">Multifunctional enzyme</keyword>
<keyword evidence="11" id="KW-0456">Lyase</keyword>
<dbReference type="SUPFAM" id="SSF57716">
    <property type="entry name" value="Glucocorticoid receptor-like (DNA-binding domain)"/>
    <property type="match status" value="1"/>
</dbReference>
<dbReference type="RefSeq" id="WP_070196123.1">
    <property type="nucleotide sequence ID" value="NZ_LJGU01000114.1"/>
</dbReference>
<dbReference type="PATRIC" id="fig|1075402.3.peg.4537"/>
<dbReference type="PROSITE" id="PS51066">
    <property type="entry name" value="ZF_FPG_2"/>
    <property type="match status" value="1"/>
</dbReference>
<dbReference type="SMART" id="SM00898">
    <property type="entry name" value="Fapy_DNA_glyco"/>
    <property type="match status" value="1"/>
</dbReference>
<evidence type="ECO:0000256" key="1">
    <source>
        <dbReference type="ARBA" id="ARBA00001668"/>
    </source>
</evidence>
<evidence type="ECO:0000256" key="15">
    <source>
        <dbReference type="PROSITE-ProRule" id="PRU00391"/>
    </source>
</evidence>